<dbReference type="InterPro" id="IPR046673">
    <property type="entry name" value="ToxA_N"/>
</dbReference>
<feature type="domain" description="NEL" evidence="8">
    <location>
        <begin position="2082"/>
        <end position="2376"/>
    </location>
</feature>
<dbReference type="InterPro" id="IPR001611">
    <property type="entry name" value="Leu-rich_rpt"/>
</dbReference>
<comment type="PTM">
    <text evidence="6">Ubiquitinated in the presence of host E1 ubiquitin-activating enzyme, E2 ubiquitin-conjugating enzyme and ubiquitin.</text>
</comment>
<dbReference type="PROSITE" id="PS52053">
    <property type="entry name" value="NEL"/>
    <property type="match status" value="1"/>
</dbReference>
<dbReference type="GO" id="GO:0016567">
    <property type="term" value="P:protein ubiquitination"/>
    <property type="evidence" value="ECO:0007669"/>
    <property type="project" value="InterPro"/>
</dbReference>
<evidence type="ECO:0000313" key="9">
    <source>
        <dbReference type="EMBL" id="TFH83882.1"/>
    </source>
</evidence>
<keyword evidence="3" id="KW-0433">Leucine-rich repeat</keyword>
<dbReference type="PANTHER" id="PTHR48051">
    <property type="match status" value="1"/>
</dbReference>
<dbReference type="SUPFAM" id="SSF52058">
    <property type="entry name" value="L domain-like"/>
    <property type="match status" value="1"/>
</dbReference>
<evidence type="ECO:0000256" key="6">
    <source>
        <dbReference type="PROSITE-ProRule" id="PRU01398"/>
    </source>
</evidence>
<dbReference type="InterPro" id="IPR029487">
    <property type="entry name" value="NEL_dom"/>
</dbReference>
<evidence type="ECO:0000256" key="5">
    <source>
        <dbReference type="ARBA" id="ARBA00023026"/>
    </source>
</evidence>
<dbReference type="SMART" id="SM00364">
    <property type="entry name" value="LRR_BAC"/>
    <property type="match status" value="4"/>
</dbReference>
<evidence type="ECO:0000256" key="4">
    <source>
        <dbReference type="ARBA" id="ARBA00022737"/>
    </source>
</evidence>
<dbReference type="Gene3D" id="1.20.1270.130">
    <property type="entry name" value="Shigella T3SS effector IpaH domain"/>
    <property type="match status" value="1"/>
</dbReference>
<organism evidence="9 10">
    <name type="scientific">Pseudomonas kribbensis</name>
    <dbReference type="NCBI Taxonomy" id="1628086"/>
    <lineage>
        <taxon>Bacteria</taxon>
        <taxon>Pseudomonadati</taxon>
        <taxon>Pseudomonadota</taxon>
        <taxon>Gammaproteobacteria</taxon>
        <taxon>Pseudomonadales</taxon>
        <taxon>Pseudomonadaceae</taxon>
        <taxon>Pseudomonas</taxon>
    </lineage>
</organism>
<dbReference type="InterPro" id="IPR003591">
    <property type="entry name" value="Leu-rich_rpt_typical-subtyp"/>
</dbReference>
<sequence length="2386" mass="266645">MKAPLGPEICADKMPCDKTYVPQPRRFSMVCFRSISRSEPMSEIPAALSSADNVAPPGPVVTQSLHADWLQQSSPEWLVNAPMRQREALKNADSAPPDWYRSASREQRKAVGDAAADSLAARSRLDKAMSTFQDIDSFAAPLLTQALKGRFNVTLDVNKTWLVLNKPVEMGIFAFEIDFFEVLKLPLLQAALHNFEARECKNGVFHRTSGFRLETSTPGTLEPLSTRLTVEQFTGLCRSLDIGAKYQAYLKDFLHPKDAVAEHGLRDKFIDAHKSALRAAAELALVKGDIGREDYASIRSILNGELAPRQGKRQIWFCDLSLMGRRMTGCVLFTICEKYRYSDDSILYIPGDPFHPLKRYKGREMEAMFRQRFTTRDVSQAHPAEPNAYQRFFSQFVAYADRPRFFSQFTNDTPDRTFAQRLEPYAPLFNEIFKALNPISGALTGIRELPPASPVAQVPNADPYLNPVDLSRKGQGIWADNVDLWSYLFDQHRERLIADARSHAVPTADVDARVRSEKLAALLNIGMLVLTGISMFVPVLGEVMMVAMAGQLLEETFEGAIEWSEGDRKAAKAHLIDVAQNLALIALMAGAGKGLARLTAARSTPVIENLQQVQMPDGRIRLWKPDLNGYESPVTLDSRAVPNALGQYRVGQDHYIRLDGKTYRQTYDESLNAWRINHPDDPQAYQPPLAHNGAGAWRHTLERPQEWDRLTLLRRIGHSTDVFADEQLLTLADMAGVSDDALRKMHLDNTLPPPELADAMRLFNAERDAGLIVEQIAGRQPIDDRYLQVLPLLPDMPRWPWGRQLKVYESSDFSGTALSYGKRRGGKAPIRISRAEVLRGALPARILAALNEVETVRLLGGEPARVRAARAKELAGQIADFASARQPALFDSLLKVTAPVAPRTARLQRIIPGLTERGAYAALSQANAEELARLDSTAKVPLHLQELGRWYGQTGRLTRALAGLRSETMASADSRHLALQTLGRLPGWSSDVRLEIREGSINGPMLDAIGSETASTRKYLVKYGDAYQAVNERDEPLNSIPHKGDNFYASLMHALPDEARHGLGLPNVWQSNDLQRTIIERALAERSQSARILRAGTIDKPWFKPPQRIAPGVLGYPASGDGPGPSQALTVHVQNVYPGLSDVQALGFILEQWRLGRSDQQIFHLLNNRLSEWRELEATLDQWLMSQNLRLRSTRDEFVSVVQSIKDCWRNAPLADHLPHAARLTLISDAPLPSLTADFTHVRELTLRTPVVGDTLAAFPNVEKLALHASVAEFDKVLATLKTLRHMTRLKLSTPITGQVASRLRELTRLEELELRCTAGGVNPVVPMTLDVGGMRQLRRLVVGSPQMHQWPHGVLDLPRLERLNLRSTAINTLPMEIYEGHQRLLSGLSLDWSKFPRRVFKPIYEFVRSQPRHLLDLDEMVADYCRGELKRFVGMEPSLFDVLSTGFKAQWTDVGSRFAAIETLSEQFSELNRLQEWVGSEPTVFNGGAARSAVAEALRNSWRSGLFQRYGARTESLFYNLYVSLPNEASVLDILGSPVESLPTLSAEGFTHVRSLHLAGLQAPVDQLRGFIRTFRNVDTLDLSHCGLSALPLESGDLPALETLNLHDNPLNMIDVRGMNRLMALDLSATSLREWPTGAEELPELTWLDLSDSQLTSLPDALLARDALLLDTSLTGTPLNPQAKAALATARQRIEENRGLVPGSLQRFAVEEPRHRTPPAESGSVIARRLLPLPPPLAVEGPAGWVARVRRLRPQYDNTRAQQAIERMQDAGLSEVQIAEQIDAWDRDFESLTRRLNDWLFTHETRGMDWVVSSRTRQLAAQRIIECWRVGTVDWNGVADRELDLNGLQVGNLPEPGATFAAVNSLNLGGVKLTLQGSSGFLRAFPHVRRLNLSGNHLAVVPEPVTHMLQLERLELSLTGLADSAAAGQALESLTQLKWLDLSHNSLRSFSVSGFGQLERLDLRDNLLTAWPEGVLQAPRLQTIDLSSNEIASIPTALYDGSHAALLTGSNLAENYEISQQSLLGLREYADAHGRRDVLGLTYADIDRMIDDMDSTTESDVEELEIESEPDEVLPPLAETVLEQQVTPWIENIPEEDAGRYRAMWQRLVAEPDNEAFFHLLSRMPDTEEFRVYRADLTRRVWEIVEAADGSQELRDTLFSMATTHTTCVDGRTLALSEIEVKVFEYNALRHLQPGLADKGRALLDLSRQLFRLGQVEKLAASSMGRHADPAEVRLQYRIGLTSGWDDGLQLPGQPSHMRFARPLRGDDLVAARAAVMRAETSEQFYEELISRDYWVQYLTEKYPTELDALKRGVEEKLQRLEDEYEDVTSTAYQEAVQMLEVERTIERNQQLIALSHLETGEPVLIGPEEEQPGPSRYLMDTSTR</sequence>
<reference evidence="9 10" key="1">
    <citation type="submission" date="2019-03" db="EMBL/GenBank/DDBJ databases">
        <title>Draft genome sequence of humic substances-degrading Pseudomonas kribbensis CHA-19 from forest soil.</title>
        <authorList>
            <person name="Kim D."/>
        </authorList>
    </citation>
    <scope>NUCLEOTIDE SEQUENCE [LARGE SCALE GENOMIC DNA]</scope>
    <source>
        <strain evidence="9 10">CHA-19</strain>
    </source>
</reference>
<evidence type="ECO:0000256" key="1">
    <source>
        <dbReference type="ARBA" id="ARBA00000900"/>
    </source>
</evidence>
<gene>
    <name evidence="9" type="ORF">E4J90_02320</name>
</gene>
<keyword evidence="4" id="KW-0677">Repeat</keyword>
<dbReference type="GO" id="GO:0005737">
    <property type="term" value="C:cytoplasm"/>
    <property type="evidence" value="ECO:0007669"/>
    <property type="project" value="TreeGrafter"/>
</dbReference>
<dbReference type="GO" id="GO:0061630">
    <property type="term" value="F:ubiquitin protein ligase activity"/>
    <property type="evidence" value="ECO:0007669"/>
    <property type="project" value="UniProtKB-EC"/>
</dbReference>
<evidence type="ECO:0000256" key="2">
    <source>
        <dbReference type="ARBA" id="ARBA00012483"/>
    </source>
</evidence>
<dbReference type="SUPFAM" id="SSF52047">
    <property type="entry name" value="RNI-like"/>
    <property type="match status" value="1"/>
</dbReference>
<evidence type="ECO:0000313" key="10">
    <source>
        <dbReference type="Proteomes" id="UP000297555"/>
    </source>
</evidence>
<feature type="region of interest" description="Disordered" evidence="7">
    <location>
        <begin position="2366"/>
        <end position="2386"/>
    </location>
</feature>
<dbReference type="EC" id="2.3.2.27" evidence="2"/>
<protein>
    <recommendedName>
        <fullName evidence="2">RING-type E3 ubiquitin transferase</fullName>
        <ecNumber evidence="2">2.3.2.27</ecNumber>
    </recommendedName>
</protein>
<keyword evidence="6" id="KW-0964">Secreted</keyword>
<dbReference type="PANTHER" id="PTHR48051:SF54">
    <property type="entry name" value="LEUCINE-RICH REPEAT-CONTAINING PROTEIN"/>
    <property type="match status" value="1"/>
</dbReference>
<dbReference type="GO" id="GO:0005576">
    <property type="term" value="C:extracellular region"/>
    <property type="evidence" value="ECO:0007669"/>
    <property type="project" value="UniProtKB-UniRule"/>
</dbReference>
<evidence type="ECO:0000256" key="3">
    <source>
        <dbReference type="ARBA" id="ARBA00022614"/>
    </source>
</evidence>
<proteinExistence type="inferred from homology"/>
<keyword evidence="6" id="KW-0832">Ubl conjugation</keyword>
<name>A0A4Y8VTG2_9PSED</name>
<keyword evidence="6" id="KW-0833">Ubl conjugation pathway</keyword>
<dbReference type="PROSITE" id="PS51450">
    <property type="entry name" value="LRR"/>
    <property type="match status" value="1"/>
</dbReference>
<keyword evidence="6" id="KW-0808">Transferase</keyword>
<dbReference type="InterPro" id="IPR032675">
    <property type="entry name" value="LRR_dom_sf"/>
</dbReference>
<dbReference type="InterPro" id="IPR050216">
    <property type="entry name" value="LRR_domain-containing"/>
</dbReference>
<keyword evidence="5" id="KW-0843">Virulence</keyword>
<evidence type="ECO:0000256" key="7">
    <source>
        <dbReference type="SAM" id="MobiDB-lite"/>
    </source>
</evidence>
<dbReference type="OrthoDB" id="1467561at2"/>
<dbReference type="Pfam" id="PF00560">
    <property type="entry name" value="LRR_1"/>
    <property type="match status" value="1"/>
</dbReference>
<dbReference type="SMART" id="SM00369">
    <property type="entry name" value="LRR_TYP"/>
    <property type="match status" value="7"/>
</dbReference>
<keyword evidence="6" id="KW-1035">Host cytoplasm</keyword>
<dbReference type="EMBL" id="SPDQ01000001">
    <property type="protein sequence ID" value="TFH83882.1"/>
    <property type="molecule type" value="Genomic_DNA"/>
</dbReference>
<dbReference type="Pfam" id="PF20178">
    <property type="entry name" value="ToxA_N"/>
    <property type="match status" value="1"/>
</dbReference>
<comment type="catalytic activity">
    <reaction evidence="1">
        <text>S-ubiquitinyl-[E2 ubiquitin-conjugating enzyme]-L-cysteine + [acceptor protein]-L-lysine = [E2 ubiquitin-conjugating enzyme]-L-cysteine + N(6)-ubiquitinyl-[acceptor protein]-L-lysine.</text>
        <dbReference type="EC" id="2.3.2.27"/>
    </reaction>
</comment>
<comment type="similarity">
    <text evidence="6">Belongs to the LRR-containing bacterial E3 ligase family.</text>
</comment>
<comment type="caution">
    <text evidence="9">The sequence shown here is derived from an EMBL/GenBank/DDBJ whole genome shotgun (WGS) entry which is preliminary data.</text>
</comment>
<evidence type="ECO:0000259" key="8">
    <source>
        <dbReference type="PROSITE" id="PS52053"/>
    </source>
</evidence>
<feature type="active site" description="Glycyl thioester intermediate" evidence="6">
    <location>
        <position position="2169"/>
    </location>
</feature>
<dbReference type="Proteomes" id="UP000297555">
    <property type="component" value="Unassembled WGS sequence"/>
</dbReference>
<dbReference type="Pfam" id="PF14496">
    <property type="entry name" value="NEL"/>
    <property type="match status" value="1"/>
</dbReference>
<dbReference type="Gene3D" id="1.20.58.360">
    <property type="entry name" value="Shigella T3SS effector IpaH defines"/>
    <property type="match status" value="1"/>
</dbReference>
<dbReference type="Gene3D" id="3.80.10.10">
    <property type="entry name" value="Ribonuclease Inhibitor"/>
    <property type="match status" value="3"/>
</dbReference>
<accession>A0A4Y8VTG2</accession>